<name>A0A7Y0L1Z6_9FIRM</name>
<comment type="caution">
    <text evidence="1">The sequence shown here is derived from an EMBL/GenBank/DDBJ whole genome shotgun (WGS) entry which is preliminary data.</text>
</comment>
<dbReference type="PANTHER" id="PTHR38451:SF1">
    <property type="entry name" value="TRNA (ADENINE(22)-N(1))-METHYLTRANSFERASE"/>
    <property type="match status" value="1"/>
</dbReference>
<accession>A0A7Y0L1Z6</accession>
<dbReference type="Gene3D" id="3.40.50.150">
    <property type="entry name" value="Vaccinia Virus protein VP39"/>
    <property type="match status" value="1"/>
</dbReference>
<gene>
    <name evidence="1" type="ORF">HIJ39_05180</name>
</gene>
<dbReference type="SUPFAM" id="SSF53335">
    <property type="entry name" value="S-adenosyl-L-methionine-dependent methyltransferases"/>
    <property type="match status" value="1"/>
</dbReference>
<proteinExistence type="predicted"/>
<keyword evidence="1" id="KW-0489">Methyltransferase</keyword>
<keyword evidence="2" id="KW-1185">Reference proteome</keyword>
<dbReference type="GO" id="GO:0032259">
    <property type="term" value="P:methylation"/>
    <property type="evidence" value="ECO:0007669"/>
    <property type="project" value="UniProtKB-KW"/>
</dbReference>
<evidence type="ECO:0000313" key="1">
    <source>
        <dbReference type="EMBL" id="NMP21745.1"/>
    </source>
</evidence>
<dbReference type="InterPro" id="IPR029063">
    <property type="entry name" value="SAM-dependent_MTases_sf"/>
</dbReference>
<dbReference type="GO" id="GO:0008168">
    <property type="term" value="F:methyltransferase activity"/>
    <property type="evidence" value="ECO:0007669"/>
    <property type="project" value="UniProtKB-KW"/>
</dbReference>
<reference evidence="1 2" key="1">
    <citation type="submission" date="2020-04" db="EMBL/GenBank/DDBJ databases">
        <authorList>
            <person name="Zhang R."/>
            <person name="Schippers A."/>
        </authorList>
    </citation>
    <scope>NUCLEOTIDE SEQUENCE [LARGE SCALE GENOMIC DNA]</scope>
    <source>
        <strain evidence="1 2">DSM 109850</strain>
    </source>
</reference>
<keyword evidence="1" id="KW-0808">Transferase</keyword>
<evidence type="ECO:0000313" key="2">
    <source>
        <dbReference type="Proteomes" id="UP000533476"/>
    </source>
</evidence>
<organism evidence="1 2">
    <name type="scientific">Sulfobacillus harzensis</name>
    <dbReference type="NCBI Taxonomy" id="2729629"/>
    <lineage>
        <taxon>Bacteria</taxon>
        <taxon>Bacillati</taxon>
        <taxon>Bacillota</taxon>
        <taxon>Clostridia</taxon>
        <taxon>Eubacteriales</taxon>
        <taxon>Clostridiales Family XVII. Incertae Sedis</taxon>
        <taxon>Sulfobacillus</taxon>
    </lineage>
</organism>
<dbReference type="PANTHER" id="PTHR38451">
    <property type="entry name" value="TRNA (ADENINE(22)-N(1))-METHYLTRANSFERASE"/>
    <property type="match status" value="1"/>
</dbReference>
<dbReference type="Pfam" id="PF12847">
    <property type="entry name" value="Methyltransf_18"/>
    <property type="match status" value="1"/>
</dbReference>
<protein>
    <submittedName>
        <fullName evidence="1">SAM-dependent methyltransferase</fullName>
    </submittedName>
</protein>
<dbReference type="EMBL" id="JABBVZ010000012">
    <property type="protein sequence ID" value="NMP21745.1"/>
    <property type="molecule type" value="Genomic_DNA"/>
</dbReference>
<sequence length="225" mass="25053">MRGLLCQDSDATGGDGIRRLSPRLELIHSWCAPYRVVADIGAHAGLLARRLDKEGHQVTATEITPHGYAMLRESLAGTSVEVLAGDGLEPLKGRSLDLLVISGMGYDTILKILERLPVLSKQPQIIVQPMQGAFLMHRAIADRGWHVVKADIALQRRRLYPVWLLNVSTATSNLEDPLIPTEFRGSPYYRSFLEAELAFRQKAIPMHPTAARENQRILDELETIT</sequence>
<dbReference type="Proteomes" id="UP000533476">
    <property type="component" value="Unassembled WGS sequence"/>
</dbReference>
<dbReference type="AlphaFoldDB" id="A0A7Y0L1Z6"/>
<dbReference type="RefSeq" id="WP_169097430.1">
    <property type="nucleotide sequence ID" value="NZ_JABBVZ010000012.1"/>
</dbReference>